<dbReference type="GO" id="GO:0004016">
    <property type="term" value="F:adenylate cyclase activity"/>
    <property type="evidence" value="ECO:0007669"/>
    <property type="project" value="UniProtKB-EC"/>
</dbReference>
<dbReference type="PROSITE" id="PS51450">
    <property type="entry name" value="LRR"/>
    <property type="match status" value="2"/>
</dbReference>
<dbReference type="InterPro" id="IPR029787">
    <property type="entry name" value="Nucleotide_cyclase"/>
</dbReference>
<name>A0A077WHE0_9FUNG</name>
<dbReference type="SUPFAM" id="SSF81606">
    <property type="entry name" value="PP2C-like"/>
    <property type="match status" value="1"/>
</dbReference>
<evidence type="ECO:0000256" key="9">
    <source>
        <dbReference type="ARBA" id="ARBA00022998"/>
    </source>
</evidence>
<evidence type="ECO:0000256" key="10">
    <source>
        <dbReference type="ARBA" id="ARBA00023239"/>
    </source>
</evidence>
<keyword evidence="10" id="KW-0456">Lyase</keyword>
<dbReference type="InterPro" id="IPR050216">
    <property type="entry name" value="LRR_domain-containing"/>
</dbReference>
<feature type="domain" description="Ras-associating" evidence="15">
    <location>
        <begin position="360"/>
        <end position="450"/>
    </location>
</feature>
<dbReference type="GO" id="GO:0035556">
    <property type="term" value="P:intracellular signal transduction"/>
    <property type="evidence" value="ECO:0007669"/>
    <property type="project" value="InterPro"/>
</dbReference>
<evidence type="ECO:0000256" key="5">
    <source>
        <dbReference type="ARBA" id="ARBA00022614"/>
    </source>
</evidence>
<dbReference type="Gene3D" id="3.80.10.10">
    <property type="entry name" value="Ribonuclease Inhibitor"/>
    <property type="match status" value="4"/>
</dbReference>
<dbReference type="InterPro" id="IPR032675">
    <property type="entry name" value="LRR_dom_sf"/>
</dbReference>
<feature type="compositionally biased region" description="Low complexity" evidence="13">
    <location>
        <begin position="145"/>
        <end position="171"/>
    </location>
</feature>
<keyword evidence="7" id="KW-0677">Repeat</keyword>
<evidence type="ECO:0000256" key="4">
    <source>
        <dbReference type="ARBA" id="ARBA00021420"/>
    </source>
</evidence>
<dbReference type="InterPro" id="IPR055071">
    <property type="entry name" value="RA_PHLPP-like"/>
</dbReference>
<feature type="compositionally biased region" description="Low complexity" evidence="13">
    <location>
        <begin position="1"/>
        <end position="11"/>
    </location>
</feature>
<dbReference type="InterPro" id="IPR001054">
    <property type="entry name" value="A/G_cyclase"/>
</dbReference>
<proteinExistence type="inferred from homology"/>
<gene>
    <name evidence="17" type="ORF">LRAMOSA09097</name>
</gene>
<evidence type="ECO:0000256" key="12">
    <source>
        <dbReference type="ARBA" id="ARBA00032637"/>
    </source>
</evidence>
<evidence type="ECO:0000256" key="3">
    <source>
        <dbReference type="ARBA" id="ARBA00012201"/>
    </source>
</evidence>
<evidence type="ECO:0000256" key="7">
    <source>
        <dbReference type="ARBA" id="ARBA00022737"/>
    </source>
</evidence>
<dbReference type="InterPro" id="IPR036457">
    <property type="entry name" value="PPM-type-like_dom_sf"/>
</dbReference>
<dbReference type="SMART" id="SM00365">
    <property type="entry name" value="LRR_SD22"/>
    <property type="match status" value="6"/>
</dbReference>
<keyword evidence="8" id="KW-0460">Magnesium</keyword>
<dbReference type="Gene3D" id="3.60.40.10">
    <property type="entry name" value="PPM-type phosphatase domain"/>
    <property type="match status" value="1"/>
</dbReference>
<keyword evidence="6" id="KW-0479">Metal-binding</keyword>
<dbReference type="SMART" id="SM00332">
    <property type="entry name" value="PP2Cc"/>
    <property type="match status" value="1"/>
</dbReference>
<evidence type="ECO:0000313" key="17">
    <source>
        <dbReference type="EMBL" id="CDS06569.1"/>
    </source>
</evidence>
<dbReference type="Gene3D" id="3.10.20.90">
    <property type="entry name" value="Phosphatidylinositol 3-kinase Catalytic Subunit, Chain A, domain 1"/>
    <property type="match status" value="1"/>
</dbReference>
<dbReference type="Pfam" id="PF00211">
    <property type="entry name" value="Guanylate_cyc"/>
    <property type="match status" value="1"/>
</dbReference>
<dbReference type="InterPro" id="IPR001611">
    <property type="entry name" value="Leu-rich_rpt"/>
</dbReference>
<dbReference type="SMART" id="SM00369">
    <property type="entry name" value="LRR_TYP"/>
    <property type="match status" value="11"/>
</dbReference>
<dbReference type="CDD" id="cd07302">
    <property type="entry name" value="CHD"/>
    <property type="match status" value="1"/>
</dbReference>
<keyword evidence="9" id="KW-0115">cAMP biosynthesis</keyword>
<dbReference type="GO" id="GO:0006171">
    <property type="term" value="P:cAMP biosynthetic process"/>
    <property type="evidence" value="ECO:0007669"/>
    <property type="project" value="UniProtKB-KW"/>
</dbReference>
<evidence type="ECO:0000259" key="15">
    <source>
        <dbReference type="PROSITE" id="PS50200"/>
    </source>
</evidence>
<sequence length="1959" mass="218273">MHRHQQQQQQQPRRRSYDGHFHITSSNNTTSNNNDLLSLPKQRRPSPVPSVSLSATPTSSSSSSSHHHHHQHHPPPHLQHYQKHLDKHIPFPRGGRHIDENEASGKWNALLIPYDSLTHTSTLEQQQPTPKRRHLFGRFGKKKSSSSSSQQQDSNTGSAVTASSSNNTNNTPHINVRNDSLNTTASLSAASTLSLASSSLSSASTLVVPQHRKGSNLSDHHHYHMLDTASMFSEYKKSTTSTLGRKGKEASHRHYPRRSIKEIELDQNFGCMDGIVNPDYYIGSNITTSTASIHPTEQWDESATEHWAPPDSWGVQPPMGPEAAVSGGMVAPSTIGIDDDIQDFEDYTIDDQDKYQVPRKNFCIRIFRQDGTFGTLQLPLQITTTELLDKLAGKFFLTDMTKYNLILRRYDLDRVLQPHERPLQIQKMLFEQMGYTSQDKIEDVGLEDNSYLLRFVFGPNLAQMLPKEPDFQQQQQQQGNNNTALHHVDLRRRNLATIPIFLYEHAARLVSLDVSQNLLMEIPVDFAQMCVELRRLCVADNEYHIIPAAVQHVGSGALEHLDVSGNRLRDLDHGHVEIHRLTRLISLRARNNRLDHLSPSLESLQYLTTLVISNNAFTTFPDVICTLKALEYLDVSFNKIPTFPEEIGQLTQLVCLFAIANRLTGALPPTFVELEKLRELDIRQNLISDMEVLEHMPGLEILRADYNSVMIVNHGFAQVRRLDMYKNRLTHFGILPPPSPEVSYALSYLNLSNCKLPSLPDDIFTHTPQMETIVLDNNTLNAIPSSVGGLRRLVRLSVQGNQLDSLPPSMFNGLDELHFLDLQKNNLKTLPSEIWSCPKLQSLNCSSNLLQSFPQPFSESGSIITSSSSALAIAAASVHPHHHPHNAGQSVLGQQQQQQQQQEDNEKGGQQQQHGVERGSSSSNFNPPSFFASPHNHPPPLSLSLRQLFLGDNRLKDDVWSPLSWIMELRTLNLSFNDLTEMLAEAFFHKHLYELYLSGNHLTSLPAEDMEKLSYLRVLAVNGNKLQTIPAEIGKLRKLLTLDVGNNMLKYNISNWLYDWNWNWNVGLKYLNLSGNKRLEIKRTQQPTLTGNGPSGVMMNPASGGGATSAAAVAAAANMMENAPEKDLSDFSALTRLRMLGLMDITMLGVSVLEEYHDRRVRTSLSEVNNMAYGVADWLGSTDHLATWDLVMPRFRNRDDECIFGLFDGSSAMQQQKRKGSMMGGTSATGGSSGGCRLTKFLNDNFHYYLMNELRRSKQDDTIVAAMRRTFLALERGAAVATAQQQDPRNNNRNMMMGGAAYHDTTWEGASAVVCYIAGTKLHVANVGDAMAVMSRSNGQAYEVTQKHIALNPSEASRIRAAGGFVSNDGLLNGQLAVSRSFGYLHLIPSVNANPYVATIDLTEDDEFVIMASRGLWERMTYQTAVDIARTEKDDLMAAAQKLRDFAITYGAEECIMVMVIGVGGLFETKQPPAPLMAHPLRTNIHLEELSGKYKRRGIKDDNLGDSTLARLEREVPPPVNHLALVFTDIKNSTQFWETQPENMRSAIKLHDAVMRRALRNVGGYEVKTEGDAFMVCFQSITAALLWCFTVQLQLLEVDWPTGILESEDGREIEKDGIVIYRGLSVRMGIHWGAPVYERNPITNRMDYFGPVVNKASRVSGAADGGQICVSSDVVAALRNLAGVFSEEKKNDQEEDTSDEEEDEDVNDLGIGGVSSSSSVKPYNSYNMTTKEVHQLKRLGFHVVELGERRLKGLETPEILSLVYPKQLAGRIEKNNLISEPTPATTTTTTTTTPSPSATTPTPDVMLQEQAAVQEQDDITPYIEKRTVNTTIDPALVCALSNLAIRLERVTAGVNLCQQRAGSAIQSQYTSAHADGKIVTTATTGLGHWLDRHMKEGASDEELMLLMENFVARVENAASTLYLQKMGQFAGVLEQLGQIIETDPDHILRALQMYADLGH</sequence>
<dbReference type="SUPFAM" id="SSF52058">
    <property type="entry name" value="L domain-like"/>
    <property type="match status" value="2"/>
</dbReference>
<evidence type="ECO:0000256" key="2">
    <source>
        <dbReference type="ARBA" id="ARBA00005381"/>
    </source>
</evidence>
<dbReference type="CDD" id="cd00143">
    <property type="entry name" value="PP2Cc"/>
    <property type="match status" value="1"/>
</dbReference>
<evidence type="ECO:0000256" key="1">
    <source>
        <dbReference type="ARBA" id="ARBA00001593"/>
    </source>
</evidence>
<dbReference type="SMART" id="SM00314">
    <property type="entry name" value="RA"/>
    <property type="match status" value="1"/>
</dbReference>
<feature type="region of interest" description="Disordered" evidence="13">
    <location>
        <begin position="876"/>
        <end position="937"/>
    </location>
</feature>
<comment type="similarity">
    <text evidence="2">Belongs to the adenylyl cyclase class-3 family.</text>
</comment>
<evidence type="ECO:0000256" key="8">
    <source>
        <dbReference type="ARBA" id="ARBA00022842"/>
    </source>
</evidence>
<dbReference type="PROSITE" id="PS50200">
    <property type="entry name" value="RA"/>
    <property type="match status" value="1"/>
</dbReference>
<protein>
    <recommendedName>
        <fullName evidence="4">Adenylate cyclase</fullName>
        <ecNumber evidence="3">4.6.1.1</ecNumber>
    </recommendedName>
    <alternativeName>
        <fullName evidence="11">ATP pyrophosphate-lyase</fullName>
    </alternativeName>
    <alternativeName>
        <fullName evidence="12">Adenylyl cyclase</fullName>
    </alternativeName>
</protein>
<feature type="compositionally biased region" description="Basic residues" evidence="13">
    <location>
        <begin position="65"/>
        <end position="82"/>
    </location>
</feature>
<feature type="region of interest" description="Disordered" evidence="13">
    <location>
        <begin position="1778"/>
        <end position="1802"/>
    </location>
</feature>
<feature type="compositionally biased region" description="Low complexity" evidence="13">
    <location>
        <begin position="24"/>
        <end position="34"/>
    </location>
</feature>
<feature type="domain" description="Guanylate cyclase" evidence="14">
    <location>
        <begin position="1524"/>
        <end position="1660"/>
    </location>
</feature>
<dbReference type="PROSITE" id="PS50125">
    <property type="entry name" value="GUANYLATE_CYCLASE_2"/>
    <property type="match status" value="1"/>
</dbReference>
<accession>A0A077WHE0</accession>
<dbReference type="SUPFAM" id="SSF55073">
    <property type="entry name" value="Nucleotide cyclase"/>
    <property type="match status" value="1"/>
</dbReference>
<dbReference type="Pfam" id="PF00481">
    <property type="entry name" value="PP2C"/>
    <property type="match status" value="1"/>
</dbReference>
<evidence type="ECO:0000256" key="11">
    <source>
        <dbReference type="ARBA" id="ARBA00032597"/>
    </source>
</evidence>
<dbReference type="InterPro" id="IPR001932">
    <property type="entry name" value="PPM-type_phosphatase-like_dom"/>
</dbReference>
<dbReference type="CDD" id="cd17214">
    <property type="entry name" value="RA_CYR1_like"/>
    <property type="match status" value="1"/>
</dbReference>
<feature type="compositionally biased region" description="Low complexity" evidence="13">
    <location>
        <begin position="920"/>
        <end position="935"/>
    </location>
</feature>
<dbReference type="InterPro" id="IPR000159">
    <property type="entry name" value="RA_dom"/>
</dbReference>
<evidence type="ECO:0000256" key="13">
    <source>
        <dbReference type="SAM" id="MobiDB-lite"/>
    </source>
</evidence>
<evidence type="ECO:0000259" key="16">
    <source>
        <dbReference type="PROSITE" id="PS51746"/>
    </source>
</evidence>
<dbReference type="GO" id="GO:0046872">
    <property type="term" value="F:metal ion binding"/>
    <property type="evidence" value="ECO:0007669"/>
    <property type="project" value="UniProtKB-KW"/>
</dbReference>
<dbReference type="EC" id="4.6.1.1" evidence="3"/>
<feature type="region of interest" description="Disordered" evidence="13">
    <location>
        <begin position="139"/>
        <end position="178"/>
    </location>
</feature>
<dbReference type="OrthoDB" id="2021138at2759"/>
<feature type="region of interest" description="Disordered" evidence="13">
    <location>
        <begin position="1"/>
        <end position="82"/>
    </location>
</feature>
<dbReference type="PROSITE" id="PS51746">
    <property type="entry name" value="PPM_2"/>
    <property type="match status" value="1"/>
</dbReference>
<dbReference type="PANTHER" id="PTHR48051">
    <property type="match status" value="1"/>
</dbReference>
<reference evidence="17" key="1">
    <citation type="journal article" date="2014" name="Genome Announc.">
        <title>De novo whole-genome sequence and genome annotation of Lichtheimia ramosa.</title>
        <authorList>
            <person name="Linde J."/>
            <person name="Schwartze V."/>
            <person name="Binder U."/>
            <person name="Lass-Florl C."/>
            <person name="Voigt K."/>
            <person name="Horn F."/>
        </authorList>
    </citation>
    <scope>NUCLEOTIDE SEQUENCE</scope>
    <source>
        <strain evidence="17">JMRC FSU:6197</strain>
    </source>
</reference>
<dbReference type="SUPFAM" id="SSF52075">
    <property type="entry name" value="Outer arm dynein light chain 1"/>
    <property type="match status" value="1"/>
</dbReference>
<dbReference type="SMART" id="SM00364">
    <property type="entry name" value="LRR_BAC"/>
    <property type="match status" value="9"/>
</dbReference>
<evidence type="ECO:0000259" key="14">
    <source>
        <dbReference type="PROSITE" id="PS50125"/>
    </source>
</evidence>
<dbReference type="GO" id="GO:0005737">
    <property type="term" value="C:cytoplasm"/>
    <property type="evidence" value="ECO:0007669"/>
    <property type="project" value="TreeGrafter"/>
</dbReference>
<dbReference type="PANTHER" id="PTHR48051:SF1">
    <property type="entry name" value="RAS SUPPRESSOR PROTEIN 1"/>
    <property type="match status" value="1"/>
</dbReference>
<feature type="compositionally biased region" description="Low complexity" evidence="13">
    <location>
        <begin position="888"/>
        <end position="913"/>
    </location>
</feature>
<organism evidence="17">
    <name type="scientific">Lichtheimia ramosa</name>
    <dbReference type="NCBI Taxonomy" id="688394"/>
    <lineage>
        <taxon>Eukaryota</taxon>
        <taxon>Fungi</taxon>
        <taxon>Fungi incertae sedis</taxon>
        <taxon>Mucoromycota</taxon>
        <taxon>Mucoromycotina</taxon>
        <taxon>Mucoromycetes</taxon>
        <taxon>Mucorales</taxon>
        <taxon>Lichtheimiaceae</taxon>
        <taxon>Lichtheimia</taxon>
    </lineage>
</organism>
<dbReference type="SMART" id="SM00044">
    <property type="entry name" value="CYCc"/>
    <property type="match status" value="1"/>
</dbReference>
<dbReference type="EMBL" id="LK023320">
    <property type="protein sequence ID" value="CDS06569.1"/>
    <property type="molecule type" value="Genomic_DNA"/>
</dbReference>
<dbReference type="Gene3D" id="3.30.70.1230">
    <property type="entry name" value="Nucleotide cyclase"/>
    <property type="match status" value="1"/>
</dbReference>
<evidence type="ECO:0000256" key="6">
    <source>
        <dbReference type="ARBA" id="ARBA00022723"/>
    </source>
</evidence>
<feature type="domain" description="PPM-type phosphatase" evidence="16">
    <location>
        <begin position="1172"/>
        <end position="1463"/>
    </location>
</feature>
<dbReference type="Pfam" id="PF13855">
    <property type="entry name" value="LRR_8"/>
    <property type="match status" value="3"/>
</dbReference>
<feature type="compositionally biased region" description="Low complexity" evidence="13">
    <location>
        <begin position="49"/>
        <end position="64"/>
    </location>
</feature>
<feature type="region of interest" description="Disordered" evidence="13">
    <location>
        <begin position="1686"/>
        <end position="1723"/>
    </location>
</feature>
<feature type="compositionally biased region" description="Acidic residues" evidence="13">
    <location>
        <begin position="1693"/>
        <end position="1707"/>
    </location>
</feature>
<dbReference type="InterPro" id="IPR003591">
    <property type="entry name" value="Leu-rich_rpt_typical-subtyp"/>
</dbReference>
<feature type="compositionally biased region" description="Low complexity" evidence="13">
    <location>
        <begin position="1781"/>
        <end position="1802"/>
    </location>
</feature>
<keyword evidence="5" id="KW-0433">Leucine-rich repeat</keyword>
<dbReference type="Pfam" id="PF23010">
    <property type="entry name" value="RA_3"/>
    <property type="match status" value="1"/>
</dbReference>
<comment type="catalytic activity">
    <reaction evidence="1">
        <text>ATP = 3',5'-cyclic AMP + diphosphate</text>
        <dbReference type="Rhea" id="RHEA:15389"/>
        <dbReference type="ChEBI" id="CHEBI:30616"/>
        <dbReference type="ChEBI" id="CHEBI:33019"/>
        <dbReference type="ChEBI" id="CHEBI:58165"/>
        <dbReference type="EC" id="4.6.1.1"/>
    </reaction>
</comment>